<evidence type="ECO:0000259" key="6">
    <source>
        <dbReference type="PROSITE" id="PS50043"/>
    </source>
</evidence>
<keyword evidence="3" id="KW-0238">DNA-binding</keyword>
<dbReference type="PROSITE" id="PS00622">
    <property type="entry name" value="HTH_LUXR_1"/>
    <property type="match status" value="1"/>
</dbReference>
<reference evidence="8 9" key="1">
    <citation type="submission" date="2019-06" db="EMBL/GenBank/DDBJ databases">
        <title>Genome sequence of Ureibacillus terrenus.</title>
        <authorList>
            <person name="Maclea K.S."/>
            <person name="Simoes M."/>
        </authorList>
    </citation>
    <scope>NUCLEOTIDE SEQUENCE [LARGE SCALE GENOMIC DNA]</scope>
    <source>
        <strain evidence="8 9">ATCC BAA-384</strain>
    </source>
</reference>
<name>A0A540UZ49_9BACL</name>
<dbReference type="EMBL" id="VIGD01000017">
    <property type="protein sequence ID" value="TQE89734.1"/>
    <property type="molecule type" value="Genomic_DNA"/>
</dbReference>
<evidence type="ECO:0000256" key="1">
    <source>
        <dbReference type="ARBA" id="ARBA00022553"/>
    </source>
</evidence>
<dbReference type="SMART" id="SM00421">
    <property type="entry name" value="HTH_LUXR"/>
    <property type="match status" value="1"/>
</dbReference>
<evidence type="ECO:0000256" key="2">
    <source>
        <dbReference type="ARBA" id="ARBA00023015"/>
    </source>
</evidence>
<dbReference type="GO" id="GO:0006355">
    <property type="term" value="P:regulation of DNA-templated transcription"/>
    <property type="evidence" value="ECO:0007669"/>
    <property type="project" value="InterPro"/>
</dbReference>
<gene>
    <name evidence="8" type="ORF">FKZ59_11925</name>
</gene>
<dbReference type="InterPro" id="IPR058245">
    <property type="entry name" value="NreC/VraR/RcsB-like_REC"/>
</dbReference>
<evidence type="ECO:0000259" key="7">
    <source>
        <dbReference type="PROSITE" id="PS50110"/>
    </source>
</evidence>
<dbReference type="PRINTS" id="PR00038">
    <property type="entry name" value="HTHLUXR"/>
</dbReference>
<dbReference type="OrthoDB" id="9780153at2"/>
<keyword evidence="9" id="KW-1185">Reference proteome</keyword>
<dbReference type="Pfam" id="PF00196">
    <property type="entry name" value="GerE"/>
    <property type="match status" value="1"/>
</dbReference>
<dbReference type="InterPro" id="IPR001789">
    <property type="entry name" value="Sig_transdc_resp-reg_receiver"/>
</dbReference>
<dbReference type="Gene3D" id="3.40.50.2300">
    <property type="match status" value="1"/>
</dbReference>
<dbReference type="InterPro" id="IPR016032">
    <property type="entry name" value="Sig_transdc_resp-reg_C-effctor"/>
</dbReference>
<sequence>MIKVFLVDDHVLIRKGIALLLENYRDLEVVGEASDGEECLQQLYSLDVDVVLMDISIPKGIDGFTATRKIKKEFPKIKVVMLTMHNEFAYIQKAIETDADGYILKNSQANQVYQAIQAVYSGRKYYDVGIPKEQLEKWFKNKGKQKKDVLSSREQEIVRLTILGYTNLQIADKLSISSKTVENHKANIMQKLDLKTKAELIQYGIANKYII</sequence>
<feature type="domain" description="HTH luxR-type" evidence="6">
    <location>
        <begin position="143"/>
        <end position="208"/>
    </location>
</feature>
<keyword evidence="4" id="KW-0804">Transcription</keyword>
<dbReference type="PANTHER" id="PTHR43214">
    <property type="entry name" value="TWO-COMPONENT RESPONSE REGULATOR"/>
    <property type="match status" value="1"/>
</dbReference>
<accession>A0A540UZ49</accession>
<dbReference type="RefSeq" id="WP_141602986.1">
    <property type="nucleotide sequence ID" value="NZ_JARMSB010000020.1"/>
</dbReference>
<evidence type="ECO:0000256" key="5">
    <source>
        <dbReference type="PROSITE-ProRule" id="PRU00169"/>
    </source>
</evidence>
<comment type="caution">
    <text evidence="8">The sequence shown here is derived from an EMBL/GenBank/DDBJ whole genome shotgun (WGS) entry which is preliminary data.</text>
</comment>
<keyword evidence="2" id="KW-0805">Transcription regulation</keyword>
<feature type="modified residue" description="4-aspartylphosphate" evidence="5">
    <location>
        <position position="54"/>
    </location>
</feature>
<evidence type="ECO:0000256" key="3">
    <source>
        <dbReference type="ARBA" id="ARBA00023125"/>
    </source>
</evidence>
<dbReference type="InterPro" id="IPR039420">
    <property type="entry name" value="WalR-like"/>
</dbReference>
<evidence type="ECO:0000256" key="4">
    <source>
        <dbReference type="ARBA" id="ARBA00023163"/>
    </source>
</evidence>
<dbReference type="SUPFAM" id="SSF52172">
    <property type="entry name" value="CheY-like"/>
    <property type="match status" value="1"/>
</dbReference>
<feature type="domain" description="Response regulatory" evidence="7">
    <location>
        <begin position="3"/>
        <end position="120"/>
    </location>
</feature>
<dbReference type="SUPFAM" id="SSF46894">
    <property type="entry name" value="C-terminal effector domain of the bipartite response regulators"/>
    <property type="match status" value="1"/>
</dbReference>
<organism evidence="8 9">
    <name type="scientific">Ureibacillus terrenus</name>
    <dbReference type="NCBI Taxonomy" id="118246"/>
    <lineage>
        <taxon>Bacteria</taxon>
        <taxon>Bacillati</taxon>
        <taxon>Bacillota</taxon>
        <taxon>Bacilli</taxon>
        <taxon>Bacillales</taxon>
        <taxon>Caryophanaceae</taxon>
        <taxon>Ureibacillus</taxon>
    </lineage>
</organism>
<dbReference type="Pfam" id="PF00072">
    <property type="entry name" value="Response_reg"/>
    <property type="match status" value="1"/>
</dbReference>
<proteinExistence type="predicted"/>
<dbReference type="CDD" id="cd17535">
    <property type="entry name" value="REC_NarL-like"/>
    <property type="match status" value="1"/>
</dbReference>
<dbReference type="PROSITE" id="PS50110">
    <property type="entry name" value="RESPONSE_REGULATORY"/>
    <property type="match status" value="1"/>
</dbReference>
<dbReference type="PANTHER" id="PTHR43214:SF41">
    <property type="entry name" value="NITRATE_NITRITE RESPONSE REGULATOR PROTEIN NARP"/>
    <property type="match status" value="1"/>
</dbReference>
<evidence type="ECO:0000313" key="8">
    <source>
        <dbReference type="EMBL" id="TQE89734.1"/>
    </source>
</evidence>
<dbReference type="PROSITE" id="PS50043">
    <property type="entry name" value="HTH_LUXR_2"/>
    <property type="match status" value="1"/>
</dbReference>
<protein>
    <submittedName>
        <fullName evidence="8">Response regulator transcription factor</fullName>
    </submittedName>
</protein>
<dbReference type="AlphaFoldDB" id="A0A540UZ49"/>
<dbReference type="SMART" id="SM00448">
    <property type="entry name" value="REC"/>
    <property type="match status" value="1"/>
</dbReference>
<keyword evidence="1 5" id="KW-0597">Phosphoprotein</keyword>
<dbReference type="Proteomes" id="UP000315753">
    <property type="component" value="Unassembled WGS sequence"/>
</dbReference>
<dbReference type="CDD" id="cd06170">
    <property type="entry name" value="LuxR_C_like"/>
    <property type="match status" value="1"/>
</dbReference>
<dbReference type="GO" id="GO:0003677">
    <property type="term" value="F:DNA binding"/>
    <property type="evidence" value="ECO:0007669"/>
    <property type="project" value="UniProtKB-KW"/>
</dbReference>
<dbReference type="GO" id="GO:0000160">
    <property type="term" value="P:phosphorelay signal transduction system"/>
    <property type="evidence" value="ECO:0007669"/>
    <property type="project" value="InterPro"/>
</dbReference>
<evidence type="ECO:0000313" key="9">
    <source>
        <dbReference type="Proteomes" id="UP000315753"/>
    </source>
</evidence>
<dbReference type="InterPro" id="IPR000792">
    <property type="entry name" value="Tscrpt_reg_LuxR_C"/>
</dbReference>
<dbReference type="InterPro" id="IPR011006">
    <property type="entry name" value="CheY-like_superfamily"/>
</dbReference>